<sequence>MGDPHAIAKAFQEHYYSTFDSNRQALSGLYKDDAYLTFEGQTQQGCQAIMQKLSSLPFQQVKHHIASTDAQPSASGGLNVFVTGQILTEGESNPLKFSQMFHLAAQGSSFVITNDIFRLNYG</sequence>
<dbReference type="EMBL" id="CAUYUE010000015">
    <property type="protein sequence ID" value="CAK0786905.1"/>
    <property type="molecule type" value="Genomic_DNA"/>
</dbReference>
<keyword evidence="1 2" id="KW-0963">Cytoplasm</keyword>
<evidence type="ECO:0000256" key="1">
    <source>
        <dbReference type="ARBA" id="ARBA00022490"/>
    </source>
</evidence>
<protein>
    <submittedName>
        <fullName evidence="4">Nuclear transport factor 2B</fullName>
    </submittedName>
</protein>
<comment type="subcellular location">
    <subcellularLocation>
        <location evidence="2">Cytoplasm</location>
    </subcellularLocation>
    <subcellularLocation>
        <location evidence="2">Nucleus</location>
    </subcellularLocation>
</comment>
<proteinExistence type="predicted"/>
<dbReference type="PANTHER" id="PTHR12612">
    <property type="entry name" value="NUCLEAR TRANSPORT FACTOR 2"/>
    <property type="match status" value="1"/>
</dbReference>
<dbReference type="AlphaFoldDB" id="A0AAV1ILI0"/>
<evidence type="ECO:0000259" key="3">
    <source>
        <dbReference type="PROSITE" id="PS50177"/>
    </source>
</evidence>
<dbReference type="GO" id="GO:0006606">
    <property type="term" value="P:protein import into nucleus"/>
    <property type="evidence" value="ECO:0007669"/>
    <property type="project" value="UniProtKB-ARBA"/>
</dbReference>
<dbReference type="InterPro" id="IPR002075">
    <property type="entry name" value="NTF2_dom"/>
</dbReference>
<gene>
    <name evidence="4" type="primary">NTF2B</name>
    <name evidence="4" type="ORF">CVIRNUC_010119</name>
</gene>
<dbReference type="GO" id="GO:0005737">
    <property type="term" value="C:cytoplasm"/>
    <property type="evidence" value="ECO:0007669"/>
    <property type="project" value="UniProtKB-SubCell"/>
</dbReference>
<dbReference type="InterPro" id="IPR018222">
    <property type="entry name" value="Nuclear_transport_factor_2_euk"/>
</dbReference>
<reference evidence="4 5" key="1">
    <citation type="submission" date="2023-10" db="EMBL/GenBank/DDBJ databases">
        <authorList>
            <person name="Maclean D."/>
            <person name="Macfadyen A."/>
        </authorList>
    </citation>
    <scope>NUCLEOTIDE SEQUENCE [LARGE SCALE GENOMIC DNA]</scope>
</reference>
<evidence type="ECO:0000256" key="2">
    <source>
        <dbReference type="RuleBase" id="RU369002"/>
    </source>
</evidence>
<feature type="domain" description="NTF2" evidence="3">
    <location>
        <begin position="7"/>
        <end position="119"/>
    </location>
</feature>
<dbReference type="CDD" id="cd00780">
    <property type="entry name" value="NTF2"/>
    <property type="match status" value="1"/>
</dbReference>
<name>A0AAV1ILI0_9CHLO</name>
<dbReference type="Pfam" id="PF02136">
    <property type="entry name" value="NTF2"/>
    <property type="match status" value="1"/>
</dbReference>
<keyword evidence="2" id="KW-0813">Transport</keyword>
<dbReference type="Gene3D" id="3.10.450.50">
    <property type="match status" value="1"/>
</dbReference>
<dbReference type="Proteomes" id="UP001314263">
    <property type="component" value="Unassembled WGS sequence"/>
</dbReference>
<dbReference type="InterPro" id="IPR032710">
    <property type="entry name" value="NTF2-like_dom_sf"/>
</dbReference>
<evidence type="ECO:0000313" key="4">
    <source>
        <dbReference type="EMBL" id="CAK0786905.1"/>
    </source>
</evidence>
<dbReference type="GO" id="GO:0051028">
    <property type="term" value="P:mRNA transport"/>
    <property type="evidence" value="ECO:0007669"/>
    <property type="project" value="UniProtKB-UniRule"/>
</dbReference>
<keyword evidence="5" id="KW-1185">Reference proteome</keyword>
<dbReference type="InterPro" id="IPR045875">
    <property type="entry name" value="NTF2"/>
</dbReference>
<comment type="caution">
    <text evidence="4">The sequence shown here is derived from an EMBL/GenBank/DDBJ whole genome shotgun (WGS) entry which is preliminary data.</text>
</comment>
<keyword evidence="2" id="KW-0653">Protein transport</keyword>
<dbReference type="SUPFAM" id="SSF54427">
    <property type="entry name" value="NTF2-like"/>
    <property type="match status" value="1"/>
</dbReference>
<dbReference type="PROSITE" id="PS50177">
    <property type="entry name" value="NTF2_DOMAIN"/>
    <property type="match status" value="1"/>
</dbReference>
<accession>A0AAV1ILI0</accession>
<comment type="function">
    <text evidence="2">Has a role in nuclear-cytoplasmic transport of proteins and mRNAs.</text>
</comment>
<dbReference type="GO" id="GO:0005635">
    <property type="term" value="C:nuclear envelope"/>
    <property type="evidence" value="ECO:0007669"/>
    <property type="project" value="UniProtKB-ARBA"/>
</dbReference>
<dbReference type="FunFam" id="3.10.450.50:FF:000005">
    <property type="entry name" value="Nuclear transport factor 2"/>
    <property type="match status" value="1"/>
</dbReference>
<organism evidence="4 5">
    <name type="scientific">Coccomyxa viridis</name>
    <dbReference type="NCBI Taxonomy" id="1274662"/>
    <lineage>
        <taxon>Eukaryota</taxon>
        <taxon>Viridiplantae</taxon>
        <taxon>Chlorophyta</taxon>
        <taxon>core chlorophytes</taxon>
        <taxon>Trebouxiophyceae</taxon>
        <taxon>Trebouxiophyceae incertae sedis</taxon>
        <taxon>Coccomyxaceae</taxon>
        <taxon>Coccomyxa</taxon>
    </lineage>
</organism>
<keyword evidence="2" id="KW-0539">Nucleus</keyword>
<evidence type="ECO:0000313" key="5">
    <source>
        <dbReference type="Proteomes" id="UP001314263"/>
    </source>
</evidence>